<dbReference type="FunFam" id="3.40.710.10:FF:000005">
    <property type="entry name" value="Glutaminase"/>
    <property type="match status" value="1"/>
</dbReference>
<feature type="binding site" evidence="6">
    <location>
        <position position="113"/>
    </location>
    <ligand>
        <name>substrate</name>
    </ligand>
</feature>
<dbReference type="SUPFAM" id="SSF56601">
    <property type="entry name" value="beta-lactamase/transpeptidase-like"/>
    <property type="match status" value="1"/>
</dbReference>
<dbReference type="PANTHER" id="PTHR12544:SF29">
    <property type="entry name" value="GLUTAMINASE"/>
    <property type="match status" value="1"/>
</dbReference>
<evidence type="ECO:0000256" key="6">
    <source>
        <dbReference type="HAMAP-Rule" id="MF_00313"/>
    </source>
</evidence>
<feature type="binding site" evidence="6">
    <location>
        <position position="164"/>
    </location>
    <ligand>
        <name>substrate</name>
    </ligand>
</feature>
<dbReference type="AlphaFoldDB" id="A0A8J2V965"/>
<dbReference type="Gene3D" id="3.40.710.10">
    <property type="entry name" value="DD-peptidase/beta-lactamase superfamily"/>
    <property type="match status" value="1"/>
</dbReference>
<feature type="binding site" evidence="6">
    <location>
        <position position="188"/>
    </location>
    <ligand>
        <name>substrate</name>
    </ligand>
</feature>
<accession>A0A8J2V965</accession>
<dbReference type="GO" id="GO:0006543">
    <property type="term" value="P:L-glutamine catabolic process"/>
    <property type="evidence" value="ECO:0007669"/>
    <property type="project" value="TreeGrafter"/>
</dbReference>
<evidence type="ECO:0000256" key="2">
    <source>
        <dbReference type="ARBA" id="ARBA00011881"/>
    </source>
</evidence>
<comment type="caution">
    <text evidence="7">The sequence shown here is derived from an EMBL/GenBank/DDBJ whole genome shotgun (WGS) entry which is preliminary data.</text>
</comment>
<dbReference type="InterPro" id="IPR015868">
    <property type="entry name" value="Glutaminase"/>
</dbReference>
<name>A0A8J2V965_9FLAO</name>
<organism evidence="7 8">
    <name type="scientific">Planktosalinus lacus</name>
    <dbReference type="NCBI Taxonomy" id="1526573"/>
    <lineage>
        <taxon>Bacteria</taxon>
        <taxon>Pseudomonadati</taxon>
        <taxon>Bacteroidota</taxon>
        <taxon>Flavobacteriia</taxon>
        <taxon>Flavobacteriales</taxon>
        <taxon>Flavobacteriaceae</taxon>
        <taxon>Planktosalinus</taxon>
    </lineage>
</organism>
<evidence type="ECO:0000313" key="8">
    <source>
        <dbReference type="Proteomes" id="UP000652231"/>
    </source>
</evidence>
<feature type="binding site" evidence="6">
    <location>
        <position position="258"/>
    </location>
    <ligand>
        <name>substrate</name>
    </ligand>
</feature>
<dbReference type="NCBIfam" id="NF002133">
    <property type="entry name" value="PRK00971.1-2"/>
    <property type="match status" value="1"/>
</dbReference>
<feature type="binding site" evidence="6">
    <location>
        <position position="240"/>
    </location>
    <ligand>
        <name>substrate</name>
    </ligand>
</feature>
<keyword evidence="6" id="KW-0007">Acetylation</keyword>
<dbReference type="EC" id="3.5.1.2" evidence="3 6"/>
<keyword evidence="8" id="KW-1185">Reference proteome</keyword>
<dbReference type="NCBIfam" id="NF002132">
    <property type="entry name" value="PRK00971.1-1"/>
    <property type="match status" value="1"/>
</dbReference>
<dbReference type="PANTHER" id="PTHR12544">
    <property type="entry name" value="GLUTAMINASE"/>
    <property type="match status" value="1"/>
</dbReference>
<comment type="catalytic activity">
    <reaction evidence="5 6">
        <text>L-glutamine + H2O = L-glutamate + NH4(+)</text>
        <dbReference type="Rhea" id="RHEA:15889"/>
        <dbReference type="ChEBI" id="CHEBI:15377"/>
        <dbReference type="ChEBI" id="CHEBI:28938"/>
        <dbReference type="ChEBI" id="CHEBI:29985"/>
        <dbReference type="ChEBI" id="CHEBI:58359"/>
        <dbReference type="EC" id="3.5.1.2"/>
    </reaction>
</comment>
<dbReference type="HAMAP" id="MF_00313">
    <property type="entry name" value="Glutaminase"/>
    <property type="match status" value="1"/>
</dbReference>
<evidence type="ECO:0000256" key="1">
    <source>
        <dbReference type="ARBA" id="ARBA00011076"/>
    </source>
</evidence>
<protein>
    <recommendedName>
        <fullName evidence="3 6">Glutaminase</fullName>
        <ecNumber evidence="3 6">3.5.1.2</ecNumber>
    </recommendedName>
</protein>
<proteinExistence type="inferred from homology"/>
<dbReference type="GO" id="GO:0006537">
    <property type="term" value="P:glutamate biosynthetic process"/>
    <property type="evidence" value="ECO:0007669"/>
    <property type="project" value="TreeGrafter"/>
</dbReference>
<keyword evidence="4 6" id="KW-0378">Hydrolase</keyword>
<dbReference type="NCBIfam" id="TIGR03814">
    <property type="entry name" value="Gln_ase"/>
    <property type="match status" value="1"/>
</dbReference>
<gene>
    <name evidence="6 7" type="primary">glsA</name>
    <name evidence="7" type="ORF">GCM10011312_09880</name>
</gene>
<dbReference type="EMBL" id="BMGK01000003">
    <property type="protein sequence ID" value="GGD87891.1"/>
    <property type="molecule type" value="Genomic_DNA"/>
</dbReference>
<dbReference type="GO" id="GO:0004359">
    <property type="term" value="F:glutaminase activity"/>
    <property type="evidence" value="ECO:0007669"/>
    <property type="project" value="UniProtKB-UniRule"/>
</dbReference>
<dbReference type="Proteomes" id="UP000652231">
    <property type="component" value="Unassembled WGS sequence"/>
</dbReference>
<feature type="binding site" evidence="6">
    <location>
        <position position="157"/>
    </location>
    <ligand>
        <name>substrate</name>
    </ligand>
</feature>
<dbReference type="RefSeq" id="WP_188440095.1">
    <property type="nucleotide sequence ID" value="NZ_BMGK01000003.1"/>
</dbReference>
<dbReference type="Pfam" id="PF04960">
    <property type="entry name" value="Glutaminase"/>
    <property type="match status" value="1"/>
</dbReference>
<comment type="subunit">
    <text evidence="2 6">Homotetramer.</text>
</comment>
<evidence type="ECO:0000256" key="4">
    <source>
        <dbReference type="ARBA" id="ARBA00022801"/>
    </source>
</evidence>
<reference evidence="7" key="1">
    <citation type="journal article" date="2014" name="Int. J. Syst. Evol. Microbiol.">
        <title>Complete genome sequence of Corynebacterium casei LMG S-19264T (=DSM 44701T), isolated from a smear-ripened cheese.</title>
        <authorList>
            <consortium name="US DOE Joint Genome Institute (JGI-PGF)"/>
            <person name="Walter F."/>
            <person name="Albersmeier A."/>
            <person name="Kalinowski J."/>
            <person name="Ruckert C."/>
        </authorList>
    </citation>
    <scope>NUCLEOTIDE SEQUENCE</scope>
    <source>
        <strain evidence="7">CGMCC 1.12924</strain>
    </source>
</reference>
<evidence type="ECO:0000256" key="5">
    <source>
        <dbReference type="ARBA" id="ARBA00049534"/>
    </source>
</evidence>
<feature type="binding site" evidence="6">
    <location>
        <position position="63"/>
    </location>
    <ligand>
        <name>substrate</name>
    </ligand>
</feature>
<evidence type="ECO:0000313" key="7">
    <source>
        <dbReference type="EMBL" id="GGD87891.1"/>
    </source>
</evidence>
<comment type="similarity">
    <text evidence="1 6">Belongs to the glutaminase family.</text>
</comment>
<evidence type="ECO:0000256" key="3">
    <source>
        <dbReference type="ARBA" id="ARBA00012918"/>
    </source>
</evidence>
<reference evidence="7" key="2">
    <citation type="submission" date="2020-09" db="EMBL/GenBank/DDBJ databases">
        <authorList>
            <person name="Sun Q."/>
            <person name="Zhou Y."/>
        </authorList>
    </citation>
    <scope>NUCLEOTIDE SEQUENCE</scope>
    <source>
        <strain evidence="7">CGMCC 1.12924</strain>
    </source>
</reference>
<sequence length="304" mass="33974">MNYSKIIHQIEHELQDFPNNGKVASYIPELSKVDPEMFGLHLYCIDGNHHSFGDSTERFSIQSISKVFSLTLAMQLLGDDLWKRMDVEPSGNAYNSLFQLERENGIPRNPFINSGALVISDILVSEYDNPKDEILKFVRKISGKHTINFNEKVAQSEKQHGHRNAALANLMKSFGNIKNDINAILDVYFYQCSLAMSCEELASAFMLFANEGKILETNEQVILPIKVQRINALMQTCGFYDEAGEFAFRVGLPGKSGVGGGIVTVHPEKYSAAVWSPKLNQKGNSLLGMETLERLTTKTGLSIF</sequence>
<dbReference type="InterPro" id="IPR012338">
    <property type="entry name" value="Beta-lactam/transpept-like"/>
</dbReference>